<dbReference type="RefSeq" id="WP_311670622.1">
    <property type="nucleotide sequence ID" value="NZ_JAVREO010000029.1"/>
</dbReference>
<organism evidence="2 3">
    <name type="scientific">Streptomyces chisholmiae</name>
    <dbReference type="NCBI Taxonomy" id="3075540"/>
    <lineage>
        <taxon>Bacteria</taxon>
        <taxon>Bacillati</taxon>
        <taxon>Actinomycetota</taxon>
        <taxon>Actinomycetes</taxon>
        <taxon>Kitasatosporales</taxon>
        <taxon>Streptomycetaceae</taxon>
        <taxon>Streptomyces</taxon>
    </lineage>
</organism>
<accession>A0ABU2K034</accession>
<dbReference type="InterPro" id="IPR054212">
    <property type="entry name" value="DUF6919"/>
</dbReference>
<gene>
    <name evidence="2" type="ORF">RM844_30220</name>
</gene>
<comment type="caution">
    <text evidence="2">The sequence shown here is derived from an EMBL/GenBank/DDBJ whole genome shotgun (WGS) entry which is preliminary data.</text>
</comment>
<reference evidence="3" key="1">
    <citation type="submission" date="2023-07" db="EMBL/GenBank/DDBJ databases">
        <title>30 novel species of actinomycetes from the DSMZ collection.</title>
        <authorList>
            <person name="Nouioui I."/>
        </authorList>
    </citation>
    <scope>NUCLEOTIDE SEQUENCE [LARGE SCALE GENOMIC DNA]</scope>
    <source>
        <strain evidence="3">DSM 44915</strain>
    </source>
</reference>
<dbReference type="EMBL" id="JAVREO010000029">
    <property type="protein sequence ID" value="MDT0270557.1"/>
    <property type="molecule type" value="Genomic_DNA"/>
</dbReference>
<keyword evidence="3" id="KW-1185">Reference proteome</keyword>
<proteinExistence type="predicted"/>
<evidence type="ECO:0000259" key="1">
    <source>
        <dbReference type="Pfam" id="PF21897"/>
    </source>
</evidence>
<protein>
    <recommendedName>
        <fullName evidence="1">DUF6919 domain-containing protein</fullName>
    </recommendedName>
</protein>
<dbReference type="Proteomes" id="UP001183410">
    <property type="component" value="Unassembled WGS sequence"/>
</dbReference>
<evidence type="ECO:0000313" key="3">
    <source>
        <dbReference type="Proteomes" id="UP001183410"/>
    </source>
</evidence>
<feature type="domain" description="DUF6919" evidence="1">
    <location>
        <begin position="6"/>
        <end position="192"/>
    </location>
</feature>
<dbReference type="Pfam" id="PF21897">
    <property type="entry name" value="DUF6919"/>
    <property type="match status" value="1"/>
</dbReference>
<name>A0ABU2K034_9ACTN</name>
<sequence length="194" mass="21525">MRMTLDGRWARARTVADLAGLTADWLEGRLPGGHPGGYDRPDEETADLVPDLVRLNRAGYATDCSQPGESGPGYDGAHWEQRSAVDGWVEPGEQLDRIVSAASAAGLLVIQQSHSTGRLRRGPSPLRGVPVTRRAGRDRTWFARRLTDGDLRRSLRGLHREAYRALDRAVYLTVVDPAWGRADRLWHVLDKAVR</sequence>
<evidence type="ECO:0000313" key="2">
    <source>
        <dbReference type="EMBL" id="MDT0270557.1"/>
    </source>
</evidence>